<dbReference type="RefSeq" id="WP_189566424.1">
    <property type="nucleotide sequence ID" value="NZ_BMXI01000001.1"/>
</dbReference>
<dbReference type="PANTHER" id="PTHR43158:SF2">
    <property type="entry name" value="SKFA PEPTIDE EXPORT ATP-BINDING PROTEIN SKFE"/>
    <property type="match status" value="1"/>
</dbReference>
<reference evidence="4" key="1">
    <citation type="journal article" date="2014" name="Int. J. Syst. Evol. Microbiol.">
        <title>Complete genome sequence of Corynebacterium casei LMG S-19264T (=DSM 44701T), isolated from a smear-ripened cheese.</title>
        <authorList>
            <consortium name="US DOE Joint Genome Institute (JGI-PGF)"/>
            <person name="Walter F."/>
            <person name="Albersmeier A."/>
            <person name="Kalinowski J."/>
            <person name="Ruckert C."/>
        </authorList>
    </citation>
    <scope>NUCLEOTIDE SEQUENCE</scope>
    <source>
        <strain evidence="4">KCTC 12988</strain>
    </source>
</reference>
<name>A0A918WF03_9BACT</name>
<organism evidence="4 5">
    <name type="scientific">Roseibacillus persicicus</name>
    <dbReference type="NCBI Taxonomy" id="454148"/>
    <lineage>
        <taxon>Bacteria</taxon>
        <taxon>Pseudomonadati</taxon>
        <taxon>Verrucomicrobiota</taxon>
        <taxon>Verrucomicrobiia</taxon>
        <taxon>Verrucomicrobiales</taxon>
        <taxon>Verrucomicrobiaceae</taxon>
        <taxon>Roseibacillus</taxon>
    </lineage>
</organism>
<accession>A0A918WF03</accession>
<evidence type="ECO:0000259" key="3">
    <source>
        <dbReference type="SMART" id="SM00382"/>
    </source>
</evidence>
<keyword evidence="2" id="KW-0067">ATP-binding</keyword>
<dbReference type="GO" id="GO:0005524">
    <property type="term" value="F:ATP binding"/>
    <property type="evidence" value="ECO:0007669"/>
    <property type="project" value="UniProtKB-KW"/>
</dbReference>
<evidence type="ECO:0000313" key="5">
    <source>
        <dbReference type="Proteomes" id="UP000644507"/>
    </source>
</evidence>
<dbReference type="AlphaFoldDB" id="A0A918WF03"/>
<proteinExistence type="predicted"/>
<evidence type="ECO:0000256" key="1">
    <source>
        <dbReference type="ARBA" id="ARBA00022741"/>
    </source>
</evidence>
<feature type="domain" description="AAA+ ATPase" evidence="3">
    <location>
        <begin position="39"/>
        <end position="210"/>
    </location>
</feature>
<comment type="caution">
    <text evidence="4">The sequence shown here is derived from an EMBL/GenBank/DDBJ whole genome shotgun (WGS) entry which is preliminary data.</text>
</comment>
<dbReference type="InterPro" id="IPR003439">
    <property type="entry name" value="ABC_transporter-like_ATP-bd"/>
</dbReference>
<evidence type="ECO:0000256" key="2">
    <source>
        <dbReference type="ARBA" id="ARBA00022840"/>
    </source>
</evidence>
<keyword evidence="5" id="KW-1185">Reference proteome</keyword>
<reference evidence="4" key="2">
    <citation type="submission" date="2020-09" db="EMBL/GenBank/DDBJ databases">
        <authorList>
            <person name="Sun Q."/>
            <person name="Kim S."/>
        </authorList>
    </citation>
    <scope>NUCLEOTIDE SEQUENCE</scope>
    <source>
        <strain evidence="4">KCTC 12988</strain>
    </source>
</reference>
<dbReference type="SUPFAM" id="SSF52540">
    <property type="entry name" value="P-loop containing nucleoside triphosphate hydrolases"/>
    <property type="match status" value="1"/>
</dbReference>
<dbReference type="Gene3D" id="3.40.50.300">
    <property type="entry name" value="P-loop containing nucleotide triphosphate hydrolases"/>
    <property type="match status" value="1"/>
</dbReference>
<sequence>MKSLSKSAETTSEISLSSGLSIGYDKRLAEVRDDISLGQGTHYLLGRNGRGKTTLFRTLCGMIKPLDGEYAVSGSCRFVSEDLVFDHELKAPAVLKSLLGKAAAQEALEFAKTIELDLQKPFGKLSTGNKRKVNLLVAEFGFKNDGMDVIFLDEPFTGLDAPTRQAFIDRWANDTNNVVRVVSAHPDFDEMPVPSALVISDGVLEHQQSEDMNWGQLRQFLN</sequence>
<protein>
    <recommendedName>
        <fullName evidence="3">AAA+ ATPase domain-containing protein</fullName>
    </recommendedName>
</protein>
<evidence type="ECO:0000313" key="4">
    <source>
        <dbReference type="EMBL" id="GHC40769.1"/>
    </source>
</evidence>
<keyword evidence="1" id="KW-0547">Nucleotide-binding</keyword>
<dbReference type="Pfam" id="PF00005">
    <property type="entry name" value="ABC_tran"/>
    <property type="match status" value="1"/>
</dbReference>
<dbReference type="SMART" id="SM00382">
    <property type="entry name" value="AAA"/>
    <property type="match status" value="1"/>
</dbReference>
<dbReference type="Proteomes" id="UP000644507">
    <property type="component" value="Unassembled WGS sequence"/>
</dbReference>
<dbReference type="InterPro" id="IPR003593">
    <property type="entry name" value="AAA+_ATPase"/>
</dbReference>
<dbReference type="PANTHER" id="PTHR43158">
    <property type="entry name" value="SKFA PEPTIDE EXPORT ATP-BINDING PROTEIN SKFE"/>
    <property type="match status" value="1"/>
</dbReference>
<gene>
    <name evidence="4" type="ORF">GCM10007100_01640</name>
</gene>
<dbReference type="InterPro" id="IPR027417">
    <property type="entry name" value="P-loop_NTPase"/>
</dbReference>
<dbReference type="EMBL" id="BMXI01000001">
    <property type="protein sequence ID" value="GHC40769.1"/>
    <property type="molecule type" value="Genomic_DNA"/>
</dbReference>
<dbReference type="GO" id="GO:0016887">
    <property type="term" value="F:ATP hydrolysis activity"/>
    <property type="evidence" value="ECO:0007669"/>
    <property type="project" value="InterPro"/>
</dbReference>